<evidence type="ECO:0000256" key="1">
    <source>
        <dbReference type="SAM" id="MobiDB-lite"/>
    </source>
</evidence>
<evidence type="ECO:0000313" key="3">
    <source>
        <dbReference type="Proteomes" id="UP001295423"/>
    </source>
</evidence>
<feature type="region of interest" description="Disordered" evidence="1">
    <location>
        <begin position="1"/>
        <end position="73"/>
    </location>
</feature>
<organism evidence="2 3">
    <name type="scientific">Cylindrotheca closterium</name>
    <dbReference type="NCBI Taxonomy" id="2856"/>
    <lineage>
        <taxon>Eukaryota</taxon>
        <taxon>Sar</taxon>
        <taxon>Stramenopiles</taxon>
        <taxon>Ochrophyta</taxon>
        <taxon>Bacillariophyta</taxon>
        <taxon>Bacillariophyceae</taxon>
        <taxon>Bacillariophycidae</taxon>
        <taxon>Bacillariales</taxon>
        <taxon>Bacillariaceae</taxon>
        <taxon>Cylindrotheca</taxon>
    </lineage>
</organism>
<keyword evidence="3" id="KW-1185">Reference proteome</keyword>
<protein>
    <submittedName>
        <fullName evidence="2">Uncharacterized protein</fullName>
    </submittedName>
</protein>
<feature type="compositionally biased region" description="Acidic residues" evidence="1">
    <location>
        <begin position="57"/>
        <end position="69"/>
    </location>
</feature>
<proteinExistence type="predicted"/>
<dbReference type="EMBL" id="CAKOGP040002354">
    <property type="protein sequence ID" value="CAJ1967927.1"/>
    <property type="molecule type" value="Genomic_DNA"/>
</dbReference>
<evidence type="ECO:0000313" key="2">
    <source>
        <dbReference type="EMBL" id="CAJ1967927.1"/>
    </source>
</evidence>
<gene>
    <name evidence="2" type="ORF">CYCCA115_LOCUS23003</name>
</gene>
<reference evidence="2" key="1">
    <citation type="submission" date="2023-08" db="EMBL/GenBank/DDBJ databases">
        <authorList>
            <person name="Audoor S."/>
            <person name="Bilcke G."/>
        </authorList>
    </citation>
    <scope>NUCLEOTIDE SEQUENCE</scope>
</reference>
<accession>A0AAD2GB48</accession>
<dbReference type="AlphaFoldDB" id="A0AAD2GB48"/>
<name>A0AAD2GB48_9STRA</name>
<sequence>MGPPRMVQGEPSFPRRSSDGCGEDETCWAPEVSVDLPPAEDGPFMEADERYQLAEPDPGDEDVGEDEGPQEFQQEGWIQFRIFEGVDSPSKFIKKRRSLVLSGSS</sequence>
<comment type="caution">
    <text evidence="2">The sequence shown here is derived from an EMBL/GenBank/DDBJ whole genome shotgun (WGS) entry which is preliminary data.</text>
</comment>
<dbReference type="Proteomes" id="UP001295423">
    <property type="component" value="Unassembled WGS sequence"/>
</dbReference>